<gene>
    <name evidence="1" type="ORF">KY290_012751</name>
</gene>
<keyword evidence="2" id="KW-1185">Reference proteome</keyword>
<name>A0ABQ7VKH5_SOLTU</name>
<reference evidence="1 2" key="1">
    <citation type="journal article" date="2021" name="bioRxiv">
        <title>Chromosome-scale and haplotype-resolved genome assembly of a tetraploid potato cultivar.</title>
        <authorList>
            <person name="Sun H."/>
            <person name="Jiao W.-B."/>
            <person name="Krause K."/>
            <person name="Campoy J.A."/>
            <person name="Goel M."/>
            <person name="Folz-Donahue K."/>
            <person name="Kukat C."/>
            <person name="Huettel B."/>
            <person name="Schneeberger K."/>
        </authorList>
    </citation>
    <scope>NUCLEOTIDE SEQUENCE [LARGE SCALE GENOMIC DNA]</scope>
    <source>
        <strain evidence="1">SolTubOtavaFocal</strain>
        <tissue evidence="1">Leaves</tissue>
    </source>
</reference>
<protein>
    <submittedName>
        <fullName evidence="1">Uncharacterized protein</fullName>
    </submittedName>
</protein>
<dbReference type="EMBL" id="JAIVGD010000011">
    <property type="protein sequence ID" value="KAH0768770.1"/>
    <property type="molecule type" value="Genomic_DNA"/>
</dbReference>
<dbReference type="Proteomes" id="UP000826656">
    <property type="component" value="Unassembled WGS sequence"/>
</dbReference>
<comment type="caution">
    <text evidence="1">The sequence shown here is derived from an EMBL/GenBank/DDBJ whole genome shotgun (WGS) entry which is preliminary data.</text>
</comment>
<evidence type="ECO:0000313" key="1">
    <source>
        <dbReference type="EMBL" id="KAH0768770.1"/>
    </source>
</evidence>
<sequence>MTLANICARGEAPIRGCAREVSPETQIDDREDHVPPELATAHLFQDTLLMVLSVLEIFTHGGCETATPQDFQTIEWAKTQKQQQAPVIKDGVGQPPVDPMVWNDLTPAVGGQNAQLIVLTEVEQHRYEKFQKMDPPQF</sequence>
<proteinExistence type="predicted"/>
<accession>A0ABQ7VKH5</accession>
<evidence type="ECO:0000313" key="2">
    <source>
        <dbReference type="Proteomes" id="UP000826656"/>
    </source>
</evidence>
<organism evidence="1 2">
    <name type="scientific">Solanum tuberosum</name>
    <name type="common">Potato</name>
    <dbReference type="NCBI Taxonomy" id="4113"/>
    <lineage>
        <taxon>Eukaryota</taxon>
        <taxon>Viridiplantae</taxon>
        <taxon>Streptophyta</taxon>
        <taxon>Embryophyta</taxon>
        <taxon>Tracheophyta</taxon>
        <taxon>Spermatophyta</taxon>
        <taxon>Magnoliopsida</taxon>
        <taxon>eudicotyledons</taxon>
        <taxon>Gunneridae</taxon>
        <taxon>Pentapetalae</taxon>
        <taxon>asterids</taxon>
        <taxon>lamiids</taxon>
        <taxon>Solanales</taxon>
        <taxon>Solanaceae</taxon>
        <taxon>Solanoideae</taxon>
        <taxon>Solaneae</taxon>
        <taxon>Solanum</taxon>
    </lineage>
</organism>